<dbReference type="InterPro" id="IPR003663">
    <property type="entry name" value="Sugar/inositol_transpt"/>
</dbReference>
<gene>
    <name evidence="11" type="ORF">WALSEDRAFT_59563</name>
</gene>
<dbReference type="InterPro" id="IPR036259">
    <property type="entry name" value="MFS_trans_sf"/>
</dbReference>
<evidence type="ECO:0000256" key="6">
    <source>
        <dbReference type="ARBA" id="ARBA00023136"/>
    </source>
</evidence>
<dbReference type="InParanoid" id="I4YH94"/>
<keyword evidence="12" id="KW-1185">Reference proteome</keyword>
<protein>
    <submittedName>
        <fullName evidence="11">Sugar transporter</fullName>
    </submittedName>
</protein>
<dbReference type="GeneID" id="18473426"/>
<evidence type="ECO:0000256" key="4">
    <source>
        <dbReference type="ARBA" id="ARBA00022692"/>
    </source>
</evidence>
<dbReference type="SUPFAM" id="SSF103473">
    <property type="entry name" value="MFS general substrate transporter"/>
    <property type="match status" value="1"/>
</dbReference>
<dbReference type="PRINTS" id="PR00171">
    <property type="entry name" value="SUGRTRNSPORT"/>
</dbReference>
<evidence type="ECO:0000256" key="1">
    <source>
        <dbReference type="ARBA" id="ARBA00004141"/>
    </source>
</evidence>
<dbReference type="Gene3D" id="1.20.1250.20">
    <property type="entry name" value="MFS general substrate transporter like domains"/>
    <property type="match status" value="1"/>
</dbReference>
<feature type="transmembrane region" description="Helical" evidence="9">
    <location>
        <begin position="451"/>
        <end position="471"/>
    </location>
</feature>
<keyword evidence="3 8" id="KW-0813">Transport</keyword>
<feature type="transmembrane region" description="Helical" evidence="9">
    <location>
        <begin position="124"/>
        <end position="147"/>
    </location>
</feature>
<feature type="transmembrane region" description="Helical" evidence="9">
    <location>
        <begin position="159"/>
        <end position="179"/>
    </location>
</feature>
<dbReference type="eggNOG" id="KOG0254">
    <property type="taxonomic scope" value="Eukaryota"/>
</dbReference>
<evidence type="ECO:0000259" key="10">
    <source>
        <dbReference type="PROSITE" id="PS50850"/>
    </source>
</evidence>
<feature type="transmembrane region" description="Helical" evidence="9">
    <location>
        <begin position="316"/>
        <end position="337"/>
    </location>
</feature>
<evidence type="ECO:0000256" key="7">
    <source>
        <dbReference type="ARBA" id="ARBA00049119"/>
    </source>
</evidence>
<feature type="transmembrane region" description="Helical" evidence="9">
    <location>
        <begin position="20"/>
        <end position="36"/>
    </location>
</feature>
<feature type="domain" description="Major facilitator superfamily (MFS) profile" evidence="10">
    <location>
        <begin position="23"/>
        <end position="475"/>
    </location>
</feature>
<dbReference type="KEGG" id="wse:WALSEDRAFT_59563"/>
<dbReference type="PROSITE" id="PS50850">
    <property type="entry name" value="MFS"/>
    <property type="match status" value="1"/>
</dbReference>
<evidence type="ECO:0000313" key="11">
    <source>
        <dbReference type="EMBL" id="EIM23336.1"/>
    </source>
</evidence>
<dbReference type="HOGENOM" id="CLU_001265_30_1_1"/>
<dbReference type="PROSITE" id="PS00217">
    <property type="entry name" value="SUGAR_TRANSPORT_2"/>
    <property type="match status" value="1"/>
</dbReference>
<dbReference type="OrthoDB" id="6612291at2759"/>
<comment type="subcellular location">
    <subcellularLocation>
        <location evidence="1">Membrane</location>
        <topology evidence="1">Multi-pass membrane protein</topology>
    </subcellularLocation>
</comment>
<dbReference type="STRING" id="671144.I4YH94"/>
<dbReference type="EMBL" id="JH668225">
    <property type="protein sequence ID" value="EIM23336.1"/>
    <property type="molecule type" value="Genomic_DNA"/>
</dbReference>
<keyword evidence="4 9" id="KW-0812">Transmembrane</keyword>
<dbReference type="InterPro" id="IPR005829">
    <property type="entry name" value="Sugar_transporter_CS"/>
</dbReference>
<dbReference type="GO" id="GO:0005351">
    <property type="term" value="F:carbohydrate:proton symporter activity"/>
    <property type="evidence" value="ECO:0007669"/>
    <property type="project" value="TreeGrafter"/>
</dbReference>
<dbReference type="InterPro" id="IPR005828">
    <property type="entry name" value="MFS_sugar_transport-like"/>
</dbReference>
<evidence type="ECO:0000256" key="9">
    <source>
        <dbReference type="SAM" id="Phobius"/>
    </source>
</evidence>
<name>I4YH94_WALMC</name>
<keyword evidence="6 9" id="KW-0472">Membrane</keyword>
<proteinExistence type="inferred from homology"/>
<sequence length="491" mass="54161">MRDFKYIFTDGLLSPKYRKSLLYAAIASMGAVLYGYDGTYFTSVLATKKWAEDYGEINAEGEYHFNSSDKSLSTSIVFVGELVGALSSSFLGDYFGRKGTFITACAMGVIGTILQTVMTGNLPIFVVGRMVLGICVGIMSNATPLYLSEIVPVNLRASVTGSFQLLLATGQVIGAAVGIGSKDRTDTGAYRIPICINLIFVFMIFFGQAIIPESPRWLIYRDKTDRAEKALWKIHGDRPDAAECVKEEMEVFNQTKDDELQSSGKDATWGTVFKGGNARKLFVICGILICQQVSGIQIVFSYITVIAQDLNIGDEFIITIGVCLVELFGVIISFFIVNRFGRRPLLMSTGACMSVFLLIMGLLGVGNYTNEAMAPTYNKVVIAFYFLFTFVFNLAWGPLAWVCASELSSGRVKNKIMSLGTACFWISAFVVTFTLPYLYDDEPGKANLQSMVSLIYGFLCCLTVVFVYFFLPETRGRTLEEINTSLGRVRH</sequence>
<keyword evidence="5 9" id="KW-1133">Transmembrane helix</keyword>
<evidence type="ECO:0000256" key="3">
    <source>
        <dbReference type="ARBA" id="ARBA00022448"/>
    </source>
</evidence>
<dbReference type="Pfam" id="PF00083">
    <property type="entry name" value="Sugar_tr"/>
    <property type="match status" value="1"/>
</dbReference>
<dbReference type="AlphaFoldDB" id="I4YH94"/>
<feature type="transmembrane region" description="Helical" evidence="9">
    <location>
        <begin position="72"/>
        <end position="92"/>
    </location>
</feature>
<evidence type="ECO:0000313" key="12">
    <source>
        <dbReference type="Proteomes" id="UP000005242"/>
    </source>
</evidence>
<keyword evidence="11" id="KW-0762">Sugar transport</keyword>
<reference evidence="11 12" key="1">
    <citation type="journal article" date="2012" name="Fungal Genet. Biol.">
        <title>The genome of the xerotolerant mold Wallemia sebi reveals adaptations to osmotic stress and suggests cryptic sexual reproduction.</title>
        <authorList>
            <person name="Padamsee M."/>
            <person name="Kumar T.K.A."/>
            <person name="Riley R."/>
            <person name="Binder M."/>
            <person name="Boyd A."/>
            <person name="Calvo A.M."/>
            <person name="Furukawa K."/>
            <person name="Hesse C."/>
            <person name="Hohmann S."/>
            <person name="James T.Y."/>
            <person name="LaButti K."/>
            <person name="Lapidus A."/>
            <person name="Lindquist E."/>
            <person name="Lucas S."/>
            <person name="Miller K."/>
            <person name="Shantappa S."/>
            <person name="Grigoriev I.V."/>
            <person name="Hibbett D.S."/>
            <person name="McLaughlin D.J."/>
            <person name="Spatafora J.W."/>
            <person name="Aime M.C."/>
        </authorList>
    </citation>
    <scope>NUCLEOTIDE SEQUENCE [LARGE SCALE GENOMIC DNA]</scope>
    <source>
        <strain evidence="12">ATCC MYA-4683 / CBS 633.66</strain>
    </source>
</reference>
<dbReference type="Proteomes" id="UP000005242">
    <property type="component" value="Unassembled WGS sequence"/>
</dbReference>
<dbReference type="NCBIfam" id="TIGR00879">
    <property type="entry name" value="SP"/>
    <property type="match status" value="1"/>
</dbReference>
<comment type="catalytic activity">
    <reaction evidence="7">
        <text>myo-inositol(out) + H(+)(out) = myo-inositol(in) + H(+)(in)</text>
        <dbReference type="Rhea" id="RHEA:60364"/>
        <dbReference type="ChEBI" id="CHEBI:15378"/>
        <dbReference type="ChEBI" id="CHEBI:17268"/>
    </reaction>
</comment>
<evidence type="ECO:0000256" key="5">
    <source>
        <dbReference type="ARBA" id="ARBA00022989"/>
    </source>
</evidence>
<feature type="transmembrane region" description="Helical" evidence="9">
    <location>
        <begin position="281"/>
        <end position="304"/>
    </location>
</feature>
<dbReference type="InterPro" id="IPR020846">
    <property type="entry name" value="MFS_dom"/>
</dbReference>
<dbReference type="PANTHER" id="PTHR48022:SF77">
    <property type="entry name" value="MAJOR FACILITATOR SUPERFAMILY (MFS) PROFILE DOMAIN-CONTAINING PROTEIN"/>
    <property type="match status" value="1"/>
</dbReference>
<dbReference type="RefSeq" id="XP_006956720.1">
    <property type="nucleotide sequence ID" value="XM_006956658.1"/>
</dbReference>
<feature type="transmembrane region" description="Helical" evidence="9">
    <location>
        <begin position="191"/>
        <end position="211"/>
    </location>
</feature>
<dbReference type="GO" id="GO:0016020">
    <property type="term" value="C:membrane"/>
    <property type="evidence" value="ECO:0007669"/>
    <property type="project" value="UniProtKB-SubCell"/>
</dbReference>
<feature type="transmembrane region" description="Helical" evidence="9">
    <location>
        <begin position="416"/>
        <end position="439"/>
    </location>
</feature>
<dbReference type="OMA" id="TIAAMIC"/>
<dbReference type="InterPro" id="IPR050360">
    <property type="entry name" value="MFS_Sugar_Transporters"/>
</dbReference>
<evidence type="ECO:0000256" key="8">
    <source>
        <dbReference type="RuleBase" id="RU003346"/>
    </source>
</evidence>
<feature type="transmembrane region" description="Helical" evidence="9">
    <location>
        <begin position="380"/>
        <end position="404"/>
    </location>
</feature>
<dbReference type="FunFam" id="1.20.1250.20:FF:000078">
    <property type="entry name" value="MFS maltose transporter, putative"/>
    <property type="match status" value="1"/>
</dbReference>
<feature type="transmembrane region" description="Helical" evidence="9">
    <location>
        <begin position="344"/>
        <end position="368"/>
    </location>
</feature>
<organism evidence="11 12">
    <name type="scientific">Wallemia mellicola (strain ATCC MYA-4683 / CBS 633.66)</name>
    <name type="common">Wallemia sebi (CBS 633.66)</name>
    <dbReference type="NCBI Taxonomy" id="671144"/>
    <lineage>
        <taxon>Eukaryota</taxon>
        <taxon>Fungi</taxon>
        <taxon>Dikarya</taxon>
        <taxon>Basidiomycota</taxon>
        <taxon>Wallemiomycotina</taxon>
        <taxon>Wallemiomycetes</taxon>
        <taxon>Wallemiales</taxon>
        <taxon>Wallemiaceae</taxon>
        <taxon>Wallemia</taxon>
    </lineage>
</organism>
<evidence type="ECO:0000256" key="2">
    <source>
        <dbReference type="ARBA" id="ARBA00010992"/>
    </source>
</evidence>
<feature type="transmembrane region" description="Helical" evidence="9">
    <location>
        <begin position="99"/>
        <end position="118"/>
    </location>
</feature>
<accession>I4YH94</accession>
<dbReference type="PANTHER" id="PTHR48022">
    <property type="entry name" value="PLASTIDIC GLUCOSE TRANSPORTER 4"/>
    <property type="match status" value="1"/>
</dbReference>
<comment type="similarity">
    <text evidence="2 8">Belongs to the major facilitator superfamily. Sugar transporter (TC 2.A.1.1) family.</text>
</comment>